<evidence type="ECO:0000313" key="2">
    <source>
        <dbReference type="EMBL" id="GAC19389.1"/>
    </source>
</evidence>
<dbReference type="AlphaFoldDB" id="K6XFH9"/>
<reference evidence="2 3" key="1">
    <citation type="journal article" date="2017" name="Antonie Van Leeuwenhoek">
        <title>Rhizobium rhizosphaerae sp. nov., a novel species isolated from rice rhizosphere.</title>
        <authorList>
            <person name="Zhao J.J."/>
            <person name="Zhang J."/>
            <person name="Zhang R.J."/>
            <person name="Zhang C.W."/>
            <person name="Yin H.Q."/>
            <person name="Zhang X.X."/>
        </authorList>
    </citation>
    <scope>NUCLEOTIDE SEQUENCE [LARGE SCALE GENOMIC DNA]</scope>
    <source>
        <strain evidence="2 3">BSs20135</strain>
    </source>
</reference>
<keyword evidence="3" id="KW-1185">Reference proteome</keyword>
<feature type="region of interest" description="Disordered" evidence="1">
    <location>
        <begin position="1"/>
        <end position="20"/>
    </location>
</feature>
<dbReference type="Proteomes" id="UP000006327">
    <property type="component" value="Unassembled WGS sequence"/>
</dbReference>
<name>K6XFH9_9ALTE</name>
<protein>
    <submittedName>
        <fullName evidence="2">Uncharacterized protein</fullName>
    </submittedName>
</protein>
<gene>
    <name evidence="2" type="ORF">GARC_2423</name>
</gene>
<evidence type="ECO:0000313" key="3">
    <source>
        <dbReference type="Proteomes" id="UP000006327"/>
    </source>
</evidence>
<accession>K6XFH9</accession>
<dbReference type="EMBL" id="BAEO01000030">
    <property type="protein sequence ID" value="GAC19389.1"/>
    <property type="molecule type" value="Genomic_DNA"/>
</dbReference>
<sequence>MIPGVLPYTPAGPSSNSDDVHQDLLEQITTTLAGLRSK</sequence>
<evidence type="ECO:0000256" key="1">
    <source>
        <dbReference type="SAM" id="MobiDB-lite"/>
    </source>
</evidence>
<comment type="caution">
    <text evidence="2">The sequence shown here is derived from an EMBL/GenBank/DDBJ whole genome shotgun (WGS) entry which is preliminary data.</text>
</comment>
<organism evidence="2 3">
    <name type="scientific">Paraglaciecola arctica BSs20135</name>
    <dbReference type="NCBI Taxonomy" id="493475"/>
    <lineage>
        <taxon>Bacteria</taxon>
        <taxon>Pseudomonadati</taxon>
        <taxon>Pseudomonadota</taxon>
        <taxon>Gammaproteobacteria</taxon>
        <taxon>Alteromonadales</taxon>
        <taxon>Alteromonadaceae</taxon>
        <taxon>Paraglaciecola</taxon>
    </lineage>
</organism>
<proteinExistence type="predicted"/>